<accession>A0A2V4IZW3</accession>
<dbReference type="EMBL" id="QJRO01000001">
    <property type="protein sequence ID" value="PYB86677.1"/>
    <property type="molecule type" value="Genomic_DNA"/>
</dbReference>
<proteinExistence type="predicted"/>
<dbReference type="AlphaFoldDB" id="A0A2V4IZW3"/>
<gene>
    <name evidence="1" type="ORF">DMX07_02470</name>
</gene>
<evidence type="ECO:0000313" key="2">
    <source>
        <dbReference type="Proteomes" id="UP000247620"/>
    </source>
</evidence>
<evidence type="ECO:0000313" key="1">
    <source>
        <dbReference type="EMBL" id="PYB86677.1"/>
    </source>
</evidence>
<comment type="caution">
    <text evidence="1">The sequence shown here is derived from an EMBL/GenBank/DDBJ whole genome shotgun (WGS) entry which is preliminary data.</text>
</comment>
<dbReference type="PROSITE" id="PS51257">
    <property type="entry name" value="PROKAR_LIPOPROTEIN"/>
    <property type="match status" value="1"/>
</dbReference>
<reference evidence="1 2" key="1">
    <citation type="submission" date="2018-06" db="EMBL/GenBank/DDBJ databases">
        <title>Pseudomonas diversity within urban Lake Michigan freshwaters.</title>
        <authorList>
            <person name="Batrich M."/>
            <person name="Hatzopoulos T."/>
            <person name="Putonti C."/>
        </authorList>
    </citation>
    <scope>NUCLEOTIDE SEQUENCE [LARGE SCALE GENOMIC DNA]</scope>
    <source>
        <strain evidence="1 2">LBp-160603</strain>
    </source>
</reference>
<protein>
    <submittedName>
        <fullName evidence="1">Twin-arginine translocation pathway signal protein</fullName>
    </submittedName>
</protein>
<dbReference type="RefSeq" id="WP_110697321.1">
    <property type="nucleotide sequence ID" value="NZ_CP151184.1"/>
</dbReference>
<dbReference type="Proteomes" id="UP000247620">
    <property type="component" value="Unassembled WGS sequence"/>
</dbReference>
<organism evidence="1 2">
    <name type="scientific">Pseudomonas soli</name>
    <dbReference type="NCBI Taxonomy" id="1306993"/>
    <lineage>
        <taxon>Bacteria</taxon>
        <taxon>Pseudomonadati</taxon>
        <taxon>Pseudomonadota</taxon>
        <taxon>Gammaproteobacteria</taxon>
        <taxon>Pseudomonadales</taxon>
        <taxon>Pseudomonadaceae</taxon>
        <taxon>Pseudomonas</taxon>
    </lineage>
</organism>
<name>A0A2V4IZW3_9PSED</name>
<sequence>MQRRDLLRFGLGASLFLGATSMIGCSQQRPSAGYQALRDDDLPLLQALIPVVLAGTQASTASVLQSLDHKLAALSPAMLKLTRQLFDVLTLSLTRGPLTGVWGGWADTTGAEVERFLERWRDSSLNLLRQGHASLLQLLLMAWYERPEAWAACGYPGPPKI</sequence>